<sequence>MDNTEAGREGSSGSDVNLSAWLYKFSFASSIFAIGPVLNEIHLRAHLWQSVTIQENDRNAMGPTRTSCGTDENISASKIQPLDSSTKTNIPRAQGEKGVAGFEEDINQSRISPLGGHGQYQHPAPHADSQGAVGTEGTIGRSKIAPLEKPQNETQAHDSGLSDEAVDSSRIHPLSEVREELG</sequence>
<proteinExistence type="predicted"/>
<dbReference type="Proteomes" id="UP001586593">
    <property type="component" value="Unassembled WGS sequence"/>
</dbReference>
<evidence type="ECO:0000256" key="1">
    <source>
        <dbReference type="SAM" id="MobiDB-lite"/>
    </source>
</evidence>
<accession>A0ABR3WQE2</accession>
<feature type="compositionally biased region" description="Basic and acidic residues" evidence="1">
    <location>
        <begin position="167"/>
        <end position="182"/>
    </location>
</feature>
<organism evidence="2 3">
    <name type="scientific">Phialemonium thermophilum</name>
    <dbReference type="NCBI Taxonomy" id="223376"/>
    <lineage>
        <taxon>Eukaryota</taxon>
        <taxon>Fungi</taxon>
        <taxon>Dikarya</taxon>
        <taxon>Ascomycota</taxon>
        <taxon>Pezizomycotina</taxon>
        <taxon>Sordariomycetes</taxon>
        <taxon>Sordariomycetidae</taxon>
        <taxon>Cephalothecales</taxon>
        <taxon>Cephalothecaceae</taxon>
        <taxon>Phialemonium</taxon>
    </lineage>
</organism>
<comment type="caution">
    <text evidence="2">The sequence shown here is derived from an EMBL/GenBank/DDBJ whole genome shotgun (WGS) entry which is preliminary data.</text>
</comment>
<evidence type="ECO:0000313" key="3">
    <source>
        <dbReference type="Proteomes" id="UP001586593"/>
    </source>
</evidence>
<feature type="region of interest" description="Disordered" evidence="1">
    <location>
        <begin position="110"/>
        <end position="182"/>
    </location>
</feature>
<evidence type="ECO:0000313" key="2">
    <source>
        <dbReference type="EMBL" id="KAL1865738.1"/>
    </source>
</evidence>
<gene>
    <name evidence="2" type="ORF">VTK73DRAFT_5084</name>
</gene>
<name>A0ABR3WQE2_9PEZI</name>
<protein>
    <submittedName>
        <fullName evidence="2">Uncharacterized protein</fullName>
    </submittedName>
</protein>
<dbReference type="EMBL" id="JAZHXJ010000286">
    <property type="protein sequence ID" value="KAL1865738.1"/>
    <property type="molecule type" value="Genomic_DNA"/>
</dbReference>
<reference evidence="2 3" key="1">
    <citation type="journal article" date="2024" name="Commun. Biol.">
        <title>Comparative genomic analysis of thermophilic fungi reveals convergent evolutionary adaptations and gene losses.</title>
        <authorList>
            <person name="Steindorff A.S."/>
            <person name="Aguilar-Pontes M.V."/>
            <person name="Robinson A.J."/>
            <person name="Andreopoulos B."/>
            <person name="LaButti K."/>
            <person name="Kuo A."/>
            <person name="Mondo S."/>
            <person name="Riley R."/>
            <person name="Otillar R."/>
            <person name="Haridas S."/>
            <person name="Lipzen A."/>
            <person name="Grimwood J."/>
            <person name="Schmutz J."/>
            <person name="Clum A."/>
            <person name="Reid I.D."/>
            <person name="Moisan M.C."/>
            <person name="Butler G."/>
            <person name="Nguyen T.T.M."/>
            <person name="Dewar K."/>
            <person name="Conant G."/>
            <person name="Drula E."/>
            <person name="Henrissat B."/>
            <person name="Hansel C."/>
            <person name="Singer S."/>
            <person name="Hutchinson M.I."/>
            <person name="de Vries R.P."/>
            <person name="Natvig D.O."/>
            <person name="Powell A.J."/>
            <person name="Tsang A."/>
            <person name="Grigoriev I.V."/>
        </authorList>
    </citation>
    <scope>NUCLEOTIDE SEQUENCE [LARGE SCALE GENOMIC DNA]</scope>
    <source>
        <strain evidence="2 3">ATCC 24622</strain>
    </source>
</reference>
<keyword evidence="3" id="KW-1185">Reference proteome</keyword>